<feature type="domain" description="Tantalus-like" evidence="2">
    <location>
        <begin position="1"/>
        <end position="53"/>
    </location>
</feature>
<keyword evidence="1" id="KW-0597">Phosphoprotein</keyword>
<dbReference type="PANTHER" id="PTHR14522">
    <property type="entry name" value="EMO2-RELATED"/>
    <property type="match status" value="1"/>
</dbReference>
<protein>
    <submittedName>
        <fullName evidence="3">Tantalus domain-containing protein</fullName>
    </submittedName>
</protein>
<dbReference type="Proteomes" id="UP001054837">
    <property type="component" value="Unassembled WGS sequence"/>
</dbReference>
<evidence type="ECO:0000256" key="1">
    <source>
        <dbReference type="ARBA" id="ARBA00022553"/>
    </source>
</evidence>
<gene>
    <name evidence="3" type="primary">AVEN_250739_1</name>
    <name evidence="3" type="ORF">CDAR_278631</name>
</gene>
<accession>A0AAV4WR69</accession>
<evidence type="ECO:0000313" key="4">
    <source>
        <dbReference type="Proteomes" id="UP001054837"/>
    </source>
</evidence>
<keyword evidence="4" id="KW-1185">Reference proteome</keyword>
<dbReference type="EMBL" id="BPLQ01014930">
    <property type="protein sequence ID" value="GIY84421.1"/>
    <property type="molecule type" value="Genomic_DNA"/>
</dbReference>
<dbReference type="PANTHER" id="PTHR14522:SF2">
    <property type="entry name" value="PROLINE-RICH PROTEIN 14"/>
    <property type="match status" value="1"/>
</dbReference>
<organism evidence="3 4">
    <name type="scientific">Caerostris darwini</name>
    <dbReference type="NCBI Taxonomy" id="1538125"/>
    <lineage>
        <taxon>Eukaryota</taxon>
        <taxon>Metazoa</taxon>
        <taxon>Ecdysozoa</taxon>
        <taxon>Arthropoda</taxon>
        <taxon>Chelicerata</taxon>
        <taxon>Arachnida</taxon>
        <taxon>Araneae</taxon>
        <taxon>Araneomorphae</taxon>
        <taxon>Entelegynae</taxon>
        <taxon>Araneoidea</taxon>
        <taxon>Araneidae</taxon>
        <taxon>Caerostris</taxon>
    </lineage>
</organism>
<sequence>MTEKKVKRDQKFSVEDLYRNKNFVPPKEKNLETIFEEPRKSKDGAPIFTSVRKYKRALRFDPDDHKIHKRKMRAKKCISKIITNTSRTRSSSKSKKNEDVFMYILESIGDTSDSDMDITLQKPEPNSKEQIETETCSVETTSSPVKNVENENGEDWRNIRIYNHTESDDLQNISNSPVSISTFESERSLTIICASESEQIAKISTAESAQNTKAEENISNELKKDSLSVELEEKSPSRSSCVIS</sequence>
<dbReference type="Pfam" id="PF15386">
    <property type="entry name" value="Tantalus"/>
    <property type="match status" value="1"/>
</dbReference>
<evidence type="ECO:0000259" key="2">
    <source>
        <dbReference type="Pfam" id="PF15386"/>
    </source>
</evidence>
<evidence type="ECO:0000313" key="3">
    <source>
        <dbReference type="EMBL" id="GIY84421.1"/>
    </source>
</evidence>
<comment type="caution">
    <text evidence="3">The sequence shown here is derived from an EMBL/GenBank/DDBJ whole genome shotgun (WGS) entry which is preliminary data.</text>
</comment>
<proteinExistence type="predicted"/>
<dbReference type="InterPro" id="IPR028149">
    <property type="entry name" value="Tantalus-like"/>
</dbReference>
<name>A0AAV4WR69_9ARAC</name>
<reference evidence="3 4" key="1">
    <citation type="submission" date="2021-06" db="EMBL/GenBank/DDBJ databases">
        <title>Caerostris darwini draft genome.</title>
        <authorList>
            <person name="Kono N."/>
            <person name="Arakawa K."/>
        </authorList>
    </citation>
    <scope>NUCLEOTIDE SEQUENCE [LARGE SCALE GENOMIC DNA]</scope>
</reference>
<dbReference type="AlphaFoldDB" id="A0AAV4WR69"/>
<dbReference type="InterPro" id="IPR026320">
    <property type="entry name" value="PRR14"/>
</dbReference>